<name>A0A7V1CX92_9GAMM</name>
<dbReference type="RefSeq" id="WP_304180335.1">
    <property type="nucleotide sequence ID" value="NZ_DRGM01000054.1"/>
</dbReference>
<evidence type="ECO:0000313" key="1">
    <source>
        <dbReference type="EMBL" id="HEA15805.1"/>
    </source>
</evidence>
<dbReference type="EMBL" id="DRGM01000054">
    <property type="protein sequence ID" value="HEA15805.1"/>
    <property type="molecule type" value="Genomic_DNA"/>
</dbReference>
<dbReference type="Proteomes" id="UP000886188">
    <property type="component" value="Unassembled WGS sequence"/>
</dbReference>
<gene>
    <name evidence="1" type="ORF">ENH88_05010</name>
</gene>
<dbReference type="AlphaFoldDB" id="A0A7V1CX92"/>
<proteinExistence type="predicted"/>
<protein>
    <recommendedName>
        <fullName evidence="2">Phytanoyl-CoA dioxygenase</fullName>
    </recommendedName>
</protein>
<reference evidence="1" key="1">
    <citation type="journal article" date="2020" name="mSystems">
        <title>Genome- and Community-Level Interaction Insights into Carbon Utilization and Element Cycling Functions of Hydrothermarchaeota in Hydrothermal Sediment.</title>
        <authorList>
            <person name="Zhou Z."/>
            <person name="Liu Y."/>
            <person name="Xu W."/>
            <person name="Pan J."/>
            <person name="Luo Z.H."/>
            <person name="Li M."/>
        </authorList>
    </citation>
    <scope>NUCLEOTIDE SEQUENCE [LARGE SCALE GENOMIC DNA]</scope>
    <source>
        <strain evidence="1">HyVt-346</strain>
    </source>
</reference>
<accession>A0A7V1CX92</accession>
<evidence type="ECO:0008006" key="2">
    <source>
        <dbReference type="Google" id="ProtNLM"/>
    </source>
</evidence>
<organism evidence="1">
    <name type="scientific">Pseudoalteromonas prydzensis</name>
    <dbReference type="NCBI Taxonomy" id="182141"/>
    <lineage>
        <taxon>Bacteria</taxon>
        <taxon>Pseudomonadati</taxon>
        <taxon>Pseudomonadota</taxon>
        <taxon>Gammaproteobacteria</taxon>
        <taxon>Alteromonadales</taxon>
        <taxon>Pseudoalteromonadaceae</taxon>
        <taxon>Pseudoalteromonas</taxon>
    </lineage>
</organism>
<comment type="caution">
    <text evidence="1">The sequence shown here is derived from an EMBL/GenBank/DDBJ whole genome shotgun (WGS) entry which is preliminary data.</text>
</comment>
<sequence>MLNNQYQQASTTYMTEQPVVTGLLNQALRNQISALNQPTVTGQTLQQSFLAIAKQAVTTSSCSSVREKLFVDAYNQAIKTLAKAQLTEAQMTDQFINEHGLVMSVLNCTTTIKDVHRNSIFYKAVFELIGDLLQRSPQINIAYPACGPFAPLLLPILLYMDQQHIISPKTVRVSLIDIQPGAIQSLKVLINELQLSAYFEGVYHADAVLFKGSQPFDIFLAEAFQHGFSKEAHLNICKNFARQLSNHGVMLPCKTKVNAALVKCQREFVEQWQQQPHNEKIKSAPNSDILSERIELGNVLTLDRHTLLTLDIIKLGEQQVARCNTLAIPASTEDASKRVLVLYAEVMTYNEHWLTQYQSGITHPLPFLNVCIDFEPQSATADDLLLSSTDKITFYYKLTGLTGFLPTKAEQQVSYGAN</sequence>